<dbReference type="HOGENOM" id="CLU_1441724_0_0_1"/>
<comment type="caution">
    <text evidence="2">The sequence shown here is derived from an EMBL/GenBank/DDBJ whole genome shotgun (WGS) entry which is preliminary data.</text>
</comment>
<protein>
    <submittedName>
        <fullName evidence="2">Uncharacterized protein</fullName>
    </submittedName>
</protein>
<organism evidence="2 3">
    <name type="scientific">Pycnoporus cinnabarinus</name>
    <name type="common">Cinnabar-red polypore</name>
    <name type="synonym">Trametes cinnabarina</name>
    <dbReference type="NCBI Taxonomy" id="5643"/>
    <lineage>
        <taxon>Eukaryota</taxon>
        <taxon>Fungi</taxon>
        <taxon>Dikarya</taxon>
        <taxon>Basidiomycota</taxon>
        <taxon>Agaricomycotina</taxon>
        <taxon>Agaricomycetes</taxon>
        <taxon>Polyporales</taxon>
        <taxon>Polyporaceae</taxon>
        <taxon>Trametes</taxon>
    </lineage>
</organism>
<name>A0A060S2F6_PYCCI</name>
<feature type="compositionally biased region" description="Polar residues" evidence="1">
    <location>
        <begin position="124"/>
        <end position="133"/>
    </location>
</feature>
<dbReference type="STRING" id="5643.A0A060S2F6"/>
<sequence length="188" mass="21083">MKVTLTELFTFVLVHQQFNGPSDILYQDILNNVKVYLSALYHNPETTATMFTWNQELTRTQLATAVSKLARTSEDWHFGASSTEPSQIYDFWLEDMGRELELRAHEVWSLVVALLRGSSRRDQVPSTQSSVATQPDDPEEDEYWAGNDVLGMDTGGGQIATAGWGKASERRELLIRIVCNIIGSSSIP</sequence>
<gene>
    <name evidence="2" type="ORF">BN946_scf184996.g3</name>
</gene>
<evidence type="ECO:0000256" key="1">
    <source>
        <dbReference type="SAM" id="MobiDB-lite"/>
    </source>
</evidence>
<dbReference type="EMBL" id="CCBP010000021">
    <property type="protein sequence ID" value="CDO68572.1"/>
    <property type="molecule type" value="Genomic_DNA"/>
</dbReference>
<evidence type="ECO:0000313" key="3">
    <source>
        <dbReference type="Proteomes" id="UP000029665"/>
    </source>
</evidence>
<feature type="region of interest" description="Disordered" evidence="1">
    <location>
        <begin position="123"/>
        <end position="148"/>
    </location>
</feature>
<proteinExistence type="predicted"/>
<keyword evidence="3" id="KW-1185">Reference proteome</keyword>
<accession>A0A060S2F6</accession>
<dbReference type="AlphaFoldDB" id="A0A060S2F6"/>
<evidence type="ECO:0000313" key="2">
    <source>
        <dbReference type="EMBL" id="CDO68572.1"/>
    </source>
</evidence>
<dbReference type="OrthoDB" id="4743193at2759"/>
<dbReference type="Proteomes" id="UP000029665">
    <property type="component" value="Unassembled WGS sequence"/>
</dbReference>
<reference evidence="2" key="1">
    <citation type="submission" date="2014-01" db="EMBL/GenBank/DDBJ databases">
        <title>The genome of the white-rot fungus Pycnoporus cinnabarinus: a basidiomycete model with a versatile arsenal for lignocellulosic biomass breakdown.</title>
        <authorList>
            <person name="Levasseur A."/>
            <person name="Lomascolo A."/>
            <person name="Ruiz-Duenas F.J."/>
            <person name="Uzan E."/>
            <person name="Piumi F."/>
            <person name="Kues U."/>
            <person name="Ram A.F.J."/>
            <person name="Murat C."/>
            <person name="Haon M."/>
            <person name="Benoit I."/>
            <person name="Arfi Y."/>
            <person name="Chevret D."/>
            <person name="Drula E."/>
            <person name="Kwon M.J."/>
            <person name="Gouret P."/>
            <person name="Lesage-Meessen L."/>
            <person name="Lombard V."/>
            <person name="Mariette J."/>
            <person name="Noirot C."/>
            <person name="Park J."/>
            <person name="Patyshakuliyeva A."/>
            <person name="Wieneger R.A.B."/>
            <person name="Wosten H.A.B."/>
            <person name="Martin F."/>
            <person name="Coutinho P.M."/>
            <person name="de Vries R."/>
            <person name="Martinez A.T."/>
            <person name="Klopp C."/>
            <person name="Pontarotti P."/>
            <person name="Henrissat B."/>
            <person name="Record E."/>
        </authorList>
    </citation>
    <scope>NUCLEOTIDE SEQUENCE [LARGE SCALE GENOMIC DNA]</scope>
    <source>
        <strain evidence="2">BRFM137</strain>
    </source>
</reference>